<evidence type="ECO:0000259" key="6">
    <source>
        <dbReference type="PROSITE" id="PS50850"/>
    </source>
</evidence>
<dbReference type="SUPFAM" id="SSF103473">
    <property type="entry name" value="MFS general substrate transporter"/>
    <property type="match status" value="1"/>
</dbReference>
<dbReference type="Pfam" id="PF07690">
    <property type="entry name" value="MFS_1"/>
    <property type="match status" value="1"/>
</dbReference>
<comment type="subcellular location">
    <subcellularLocation>
        <location evidence="1">Membrane</location>
        <topology evidence="1">Multi-pass membrane protein</topology>
    </subcellularLocation>
</comment>
<dbReference type="PANTHER" id="PTHR42718">
    <property type="entry name" value="MAJOR FACILITATOR SUPERFAMILY MULTIDRUG TRANSPORTER MFSC"/>
    <property type="match status" value="1"/>
</dbReference>
<keyword evidence="8" id="KW-1185">Reference proteome</keyword>
<evidence type="ECO:0000256" key="4">
    <source>
        <dbReference type="ARBA" id="ARBA00023136"/>
    </source>
</evidence>
<dbReference type="GO" id="GO:0022857">
    <property type="term" value="F:transmembrane transporter activity"/>
    <property type="evidence" value="ECO:0007669"/>
    <property type="project" value="InterPro"/>
</dbReference>
<feature type="domain" description="Major facilitator superfamily (MFS) profile" evidence="6">
    <location>
        <begin position="7"/>
        <end position="477"/>
    </location>
</feature>
<dbReference type="InterPro" id="IPR011701">
    <property type="entry name" value="MFS"/>
</dbReference>
<keyword evidence="4 5" id="KW-0472">Membrane</keyword>
<dbReference type="AlphaFoldDB" id="G9NQM2"/>
<feature type="transmembrane region" description="Helical" evidence="5">
    <location>
        <begin position="272"/>
        <end position="294"/>
    </location>
</feature>
<feature type="transmembrane region" description="Helical" evidence="5">
    <location>
        <begin position="449"/>
        <end position="469"/>
    </location>
</feature>
<gene>
    <name evidence="7" type="ORF">TRIATDRAFT_291155</name>
</gene>
<dbReference type="Proteomes" id="UP000005426">
    <property type="component" value="Unassembled WGS sequence"/>
</dbReference>
<feature type="transmembrane region" description="Helical" evidence="5">
    <location>
        <begin position="314"/>
        <end position="332"/>
    </location>
</feature>
<dbReference type="InterPro" id="IPR036259">
    <property type="entry name" value="MFS_trans_sf"/>
</dbReference>
<organism evidence="7 8">
    <name type="scientific">Hypocrea atroviridis (strain ATCC 20476 / IMI 206040)</name>
    <name type="common">Trichoderma atroviride</name>
    <dbReference type="NCBI Taxonomy" id="452589"/>
    <lineage>
        <taxon>Eukaryota</taxon>
        <taxon>Fungi</taxon>
        <taxon>Dikarya</taxon>
        <taxon>Ascomycota</taxon>
        <taxon>Pezizomycotina</taxon>
        <taxon>Sordariomycetes</taxon>
        <taxon>Hypocreomycetidae</taxon>
        <taxon>Hypocreales</taxon>
        <taxon>Hypocreaceae</taxon>
        <taxon>Trichoderma</taxon>
    </lineage>
</organism>
<feature type="transmembrane region" description="Helical" evidence="5">
    <location>
        <begin position="42"/>
        <end position="65"/>
    </location>
</feature>
<dbReference type="OrthoDB" id="2130629at2759"/>
<proteinExistence type="predicted"/>
<dbReference type="PANTHER" id="PTHR42718:SF27">
    <property type="entry name" value="TRANSPORTER, PUTATIVE-RELATED"/>
    <property type="match status" value="1"/>
</dbReference>
<dbReference type="PROSITE" id="PS50850">
    <property type="entry name" value="MFS"/>
    <property type="match status" value="1"/>
</dbReference>
<dbReference type="eggNOG" id="KOG0254">
    <property type="taxonomic scope" value="Eukaryota"/>
</dbReference>
<evidence type="ECO:0000313" key="8">
    <source>
        <dbReference type="Proteomes" id="UP000005426"/>
    </source>
</evidence>
<feature type="transmembrane region" description="Helical" evidence="5">
    <location>
        <begin position="131"/>
        <end position="150"/>
    </location>
</feature>
<feature type="transmembrane region" description="Helical" evidence="5">
    <location>
        <begin position="162"/>
        <end position="182"/>
    </location>
</feature>
<name>G9NQM2_HYPAI</name>
<dbReference type="Gene3D" id="1.20.1720.10">
    <property type="entry name" value="Multidrug resistance protein D"/>
    <property type="match status" value="1"/>
</dbReference>
<reference evidence="7 8" key="1">
    <citation type="journal article" date="2011" name="Genome Biol.">
        <title>Comparative genome sequence analysis underscores mycoparasitism as the ancestral life style of Trichoderma.</title>
        <authorList>
            <person name="Kubicek C.P."/>
            <person name="Herrera-Estrella A."/>
            <person name="Seidl-Seiboth V."/>
            <person name="Martinez D.A."/>
            <person name="Druzhinina I.S."/>
            <person name="Thon M."/>
            <person name="Zeilinger S."/>
            <person name="Casas-Flores S."/>
            <person name="Horwitz B.A."/>
            <person name="Mukherjee P.K."/>
            <person name="Mukherjee M."/>
            <person name="Kredics L."/>
            <person name="Alcaraz L.D."/>
            <person name="Aerts A."/>
            <person name="Antal Z."/>
            <person name="Atanasova L."/>
            <person name="Cervantes-Badillo M.G."/>
            <person name="Challacombe J."/>
            <person name="Chertkov O."/>
            <person name="McCluskey K."/>
            <person name="Coulpier F."/>
            <person name="Deshpande N."/>
            <person name="von Doehren H."/>
            <person name="Ebbole D.J."/>
            <person name="Esquivel-Naranjo E.U."/>
            <person name="Fekete E."/>
            <person name="Flipphi M."/>
            <person name="Glaser F."/>
            <person name="Gomez-Rodriguez E.Y."/>
            <person name="Gruber S."/>
            <person name="Han C."/>
            <person name="Henrissat B."/>
            <person name="Hermosa R."/>
            <person name="Hernandez-Onate M."/>
            <person name="Karaffa L."/>
            <person name="Kosti I."/>
            <person name="Le Crom S."/>
            <person name="Lindquist E."/>
            <person name="Lucas S."/>
            <person name="Luebeck M."/>
            <person name="Luebeck P.S."/>
            <person name="Margeot A."/>
            <person name="Metz B."/>
            <person name="Misra M."/>
            <person name="Nevalainen H."/>
            <person name="Omann M."/>
            <person name="Packer N."/>
            <person name="Perrone G."/>
            <person name="Uresti-Rivera E.E."/>
            <person name="Salamov A."/>
            <person name="Schmoll M."/>
            <person name="Seiboth B."/>
            <person name="Shapiro H."/>
            <person name="Sukno S."/>
            <person name="Tamayo-Ramos J.A."/>
            <person name="Tisch D."/>
            <person name="Wiest A."/>
            <person name="Wilkinson H.H."/>
            <person name="Zhang M."/>
            <person name="Coutinho P.M."/>
            <person name="Kenerley C.M."/>
            <person name="Monte E."/>
            <person name="Baker S.E."/>
            <person name="Grigoriev I.V."/>
        </authorList>
    </citation>
    <scope>NUCLEOTIDE SEQUENCE [LARGE SCALE GENOMIC DNA]</scope>
    <source>
        <strain evidence="8">ATCC 20476 / IMI 206040</strain>
    </source>
</reference>
<comment type="caution">
    <text evidence="7">The sequence shown here is derived from an EMBL/GenBank/DDBJ whole genome shotgun (WGS) entry which is preliminary data.</text>
</comment>
<dbReference type="InterPro" id="IPR020846">
    <property type="entry name" value="MFS_dom"/>
</dbReference>
<dbReference type="EMBL" id="ABDG02000021">
    <property type="protein sequence ID" value="EHK46845.1"/>
    <property type="molecule type" value="Genomic_DNA"/>
</dbReference>
<sequence length="480" mass="51404">MSQTNEICLTRLTVSFLSSLSTGLLTIGLPRMAVEIGLPDYLIAWPSSVYTLASGSCLIIAGSIADVVGNRIVNTIGCFLVGCFIIACGVARTGIELIMFRAFQGVAVSLCLPTSVAIVASITTSGRERNIGFSCLGFVQPIGFSLGLVLGGLLQDTAGWRVGWYICGGLTMALFFISLWALPVDEKTEGTVLLRLRRDVDWIGAILSSASLALLSYVLGVMSSGVHNIAIPGNIAALTVGVLLIPSFIFWQRRQERREKPTLIPNSLWNNRTFTTVCLLVIFSYAVVNAMEFFCSLFFQNVQQLSALQASLRILPSLIVGALVQVSTGLLIHRVPAFYLLLVSMILSAGAPLLMATISVHQPYWFNAFFAQLVSPVSADILFTVGLLVVSDVFPARMQALAGAVFNTVAQFGTSVGLTIMAVIAASITNGSKLQDKNSPDALMSGYRASFWAAFTWMGLACLIGACGLRKIGMVGLKRD</sequence>
<evidence type="ECO:0000256" key="3">
    <source>
        <dbReference type="ARBA" id="ARBA00022989"/>
    </source>
</evidence>
<dbReference type="Gene3D" id="1.20.1250.20">
    <property type="entry name" value="MFS general substrate transporter like domains"/>
    <property type="match status" value="1"/>
</dbReference>
<feature type="transmembrane region" description="Helical" evidence="5">
    <location>
        <begin position="339"/>
        <end position="358"/>
    </location>
</feature>
<keyword evidence="3 5" id="KW-1133">Transmembrane helix</keyword>
<keyword evidence="2 5" id="KW-0812">Transmembrane</keyword>
<dbReference type="HOGENOM" id="CLU_000960_27_5_1"/>
<feature type="transmembrane region" description="Helical" evidence="5">
    <location>
        <begin position="202"/>
        <end position="223"/>
    </location>
</feature>
<feature type="transmembrane region" description="Helical" evidence="5">
    <location>
        <begin position="98"/>
        <end position="119"/>
    </location>
</feature>
<dbReference type="OMA" id="GYKASFW"/>
<feature type="transmembrane region" description="Helical" evidence="5">
    <location>
        <begin position="72"/>
        <end position="92"/>
    </location>
</feature>
<feature type="transmembrane region" description="Helical" evidence="5">
    <location>
        <begin position="401"/>
        <end position="429"/>
    </location>
</feature>
<evidence type="ECO:0000313" key="7">
    <source>
        <dbReference type="EMBL" id="EHK46845.1"/>
    </source>
</evidence>
<accession>G9NQM2</accession>
<feature type="transmembrane region" description="Helical" evidence="5">
    <location>
        <begin position="229"/>
        <end position="251"/>
    </location>
</feature>
<evidence type="ECO:0000256" key="1">
    <source>
        <dbReference type="ARBA" id="ARBA00004141"/>
    </source>
</evidence>
<evidence type="ECO:0000256" key="5">
    <source>
        <dbReference type="SAM" id="Phobius"/>
    </source>
</evidence>
<feature type="transmembrane region" description="Helical" evidence="5">
    <location>
        <begin position="12"/>
        <end position="30"/>
    </location>
</feature>
<feature type="transmembrane region" description="Helical" evidence="5">
    <location>
        <begin position="364"/>
        <end position="389"/>
    </location>
</feature>
<protein>
    <recommendedName>
        <fullName evidence="6">Major facilitator superfamily (MFS) profile domain-containing protein</fullName>
    </recommendedName>
</protein>
<evidence type="ECO:0000256" key="2">
    <source>
        <dbReference type="ARBA" id="ARBA00022692"/>
    </source>
</evidence>
<dbReference type="GO" id="GO:0016020">
    <property type="term" value="C:membrane"/>
    <property type="evidence" value="ECO:0007669"/>
    <property type="project" value="UniProtKB-SubCell"/>
</dbReference>